<feature type="compositionally biased region" description="Polar residues" evidence="2">
    <location>
        <begin position="972"/>
        <end position="987"/>
    </location>
</feature>
<dbReference type="Gene3D" id="3.90.550.20">
    <property type="match status" value="1"/>
</dbReference>
<dbReference type="InterPro" id="IPR057746">
    <property type="entry name" value="CpnT-like_N"/>
</dbReference>
<keyword evidence="3" id="KW-1133">Transmembrane helix</keyword>
<sequence length="4127" mass="443589">MSLMINQDGVNFFKGLTGSDWPTADEDKLREVAALYRRAGDNFPRIAEQIRQLTVAIGNDFHGAAGEAFVDRMRQLITKNDKGLVPLETAEKAVKAYAAYAEQVATQVEYMKYSAIIQLILIPAQIAAAYAMAPATAGLSLLLIPTIRMVGQMILRFLLNLLLDTIVSIALAVIAAVLADVIAQEIQIGQGHRDKFDLESLENAVKSGALAGSLGGAASLGAKALGDALAKIVTKDFGKYLALSVGNAFPDTLKEFGDKFGAALAKYKTNIAQSFGDAWSQNLPKSEAKLLAKDLTKLFEKSFENTLNSAEKKALGKAWSDTFTSHVGHVGKVELQQELKTTVDKLPFKAKLSGGAYQALTHDVPEAVYQETKQHLKGSLPYQILKPIAGSPVYGVHGYLSEGLNNLAFSDEHQFKAHWWSFTGGMVTGAAGDLMDKFMGEPLADKLGEIVENLKNHDLPDMPDVPTAPPGGTSSNLDLGTAHGDGGSALSFEDGGAQQGSGKHDDPFDPSDVPDLTLDPVETGGESAPPQRVPTSSDHGQQETAKHPQEHTELQQVKNLEKKLGAAPPVPDTPPAEHVEHLKDAPAVPTALPDGTRLEQLHTSGHDGMSAGEHRQWADKLAGAEKIGPQEVLKVMADRDARYDEITEQHHEKRANDHADFVADFTKKYEEFTSTPLHLSKEEGQQQDLLASAPSVPHGFTTDALAERYRKVFGDGTPETQSSWKNVENQALRLTRDHERRLGMTDVESAKWQKQKAAALERGDEKAHLDLLNEYENRLRDLNAAKDAADEAAKKLELEEWQGRLDDLKSFTPDPAPVKTSADPRHEKQVLDLLKSAEKIQSPPDLPRSDDPLPPPPSRGPGGGRGPSDEDLEARLGKLTDKTPETVPDTESKPIDLGDLPPAPDHRPTTSDVRNGHEETVDKPGTPPPPARPAPGEQTLQRPPGEHEATGPGGSVPRSDDLDTLLGESHTVPENTQQPEQEQATGSQPPPGNIPDLMPEEDVRQIHEIQQQAVEEHLERVRGAGDVPTVFTHLTSATGGFTVEVEHYPASHDPKWTIKEKAIQGALDKLAASGHHLPGPLKIAVAKPDTEDVSTQVFHLRDDEGMKHWHMFLGNRLFYRNDAVSSHETVRGGLGHGPHRGVPHRIGDAVEEEYRKAKKTRELGLTKIGSSVYETALVEATVVHELGHALHTAQDPAPFLDVQQRTRLKLPLPPGLPSALKVSHYATKNTLEFVAEAFTAKVYGETLSEDAEVDYQIWGGPQPGVKPSVLDDLRWRHSGKTAAETWWMRPDHPVPSGAWKQLREHAPVKTVSTEATDVGERAGRPSTVYRGPIAYDLRSLEVAPGKTVQEYTVKLKLDTGSVSPAQVAAVKKAALDAVDDIYNQGYRLPGGDQFHVRLEFAGPDERAHGTVKLSEHGSTDQDHWLVTEPGVVFAHEIGHYLGLPDEYADARAGTRLFNAREGKGHVHTDNGVMTGGVRTGQVELKPRNLWLIEQTRRDQVTTQDTEYVPPPKPQRTEKGHGAGELLLNKGARERERLLSEKHNTPIGSVSGGQVLDHTTLNKIDKVLSTVPSAHARDNQRLTGIQVDKSDEDGNASGYFWESGKIHLVRPRNLPGWVHNRLDRGVGWQLKEMDKGALADYPLLTKETDATLGLNHGDRHIMGGVSDVLAHGNLVEWTLRHEIGHSVDHRTHWQDLAGEARFGGWEVYEDKGLSEVAAKILTHFGLTDEELGAHVRHGKIEAGETGKNTLPEVLGVLMTPFLARRDPSGLDKLLADFAVLGAGEKIAKAIEFVKLAAVHPWMFDDGLAPKLRIGDRIYQIDNSNDGAGGEGKWTSYLAGAREHAVSNYQFASPAEWFAEAYAAYYDPAPLPKQRLDQRVRDWFAYEPALTASTSDTAGQPQQTVESALPESTSDTQDAPYYPTRPGEQEDLASWLRQKLAETTLPVPAPGLLGAPDLFGLLTPPKPPPFAAAHDHRNLTAAQGVHLLERLDLRNQTPDPDHLKPDHLVGEHDKDLVVSVAGPTTGWAKTDEVPPLPESRELPKLRHAIWLGGPLDTSSAGRNEMRNNLGGAPGPEEGGLRNVLWTDVPRAKIDELYAKSHELNETHPLYGVYEMLQWAMDNDVILVNVDEVFHSEAPMTAQLGFQTELVKQTARGYAAASDILRLEIARRFGAYYADGEYATTAESFVSAQEAIASPAGYGIHKDGTKQGNDLFVIPKAHPVADLMLTQIRENHAKSQQELLPPVEAIGANAFVTIPYLRARRHSVMARTGPDNLGTLAKSLGYRQVTELPGLSGPMKSSSSWTRRDQPPPAPMSDEETLALTQKVVQTLVRDLHNRDGDLHLTAVDGVVRRHPDPDAVWTAALGYLASRPELASLVRSVTDHELIAVDQEKVVELPPGAARLLEIDRGDRRHYLAEFSYPATMHPPSQSRPAPPEAVLTRPPNVDKTTSGSSGGAVRPENRQSTSQAVTTGPTTTTEPPTTTDTRPLVIANLATVEVIDGAKLRAELAAAMTSAGVDDRVAKALLASFSDIELRDNFTAFANEGVTKSIGHAKDAVEVTVHLGLDGEAKPVTPEDESAKHKITDVEGDHGKTPAELASVAPRDKGGSASLSAGTGTATPVRTAELSLGVKGGASTTWKSAHTTEASLKSVVELTSATTTTRHTLTYEFQLLTFGHTRAGTGAQLDGVTLTAPAVTRAPAPAPAAETSTLPPLTSLRSAFLRGDRGLLHAVIEGMPPDSPVRAAVTVLGSATRDALIQQLTGKGLSTRAPDVLGGHAITKTLTFGQRAATLQIQAAARNAVPLVRGDGSVTRTVDGKNDHATTQKSKQAFEMKWGGGVSLSWPGAGGYGLGARGDLNLTGSASGTGSDELSAVHTSGTKVQYEATTKGAVTAYRADLRYTVQLTVDDGPTTTIVDDYPVVQGATVWLTAQEAFEQGWDTTPVGQSTMDEIGAGALAIAPASVLGVGSAALPAAALAGRVQNLLSGTALRHRNWVRHQPAHLLVNQELVKTAVTPQFLAAHSADLFGNGLSLLLATETHAGTSTGTEYVRAVIRATPQDTPALVPARATTLKTTTQAVTSGEHTSAVKGNWGGGGGVGGVLPISPWSVMRTLQFSVTHNRKFGDIETGTTASGGYEHEKSWQSSEVHGYRQKVRYDITVYGKNGEVRKDMLTAEARFEAAGGKRLLGAATTAPRTGVAKLVDSGTPALPPEWQQSSLPDDYAVHSIELPPGLAELLAKAVTGKEDGLGPVAGHRAHTFVSPSALAAHLDKAATGTYRTPLHRYGQGELFTGYRDQLGTGSLWLRFANAKVLDHAESLELTVSGKNKSGHGHSTVDRKVWDLALDGRTNLRVNSEASVVPQGTYTLTSEHTDGTGAKFEHEAGRGRTYTGPAYLVSLDTSMVLTGQDVRHTNVVVGDHFGEQHETHFQLDIPDAVRLWVPAGQLDRLGPLQGEIPSVPAPAPVPAREFVPVTHPGLGHAAVRSEVTALLLPKLLAALSTVAEPVLPGPVRDGLLGQVRGMARSMRSWLFEPGVSALGTALSPHLAAQISPSGLSALYGDLLGRGVRFVQSHDGPLGRTDIAVKLRARQGPGRLEDDSDRWKLKDKYKAAVERTGKTTSLMTEAIETPVVWSAFPNGQVQSNPGWAGSTDGSRKNELATTFTGKDESEHTLSHEGKTVSFVHDLELFLEVEKVSSWGRAPKTVTAGLLDRWFPPVTVTTEKALDTIPGAVRVTVAESDALPLLSPPSPVNPAAVGQPLPEGVRPLLRADEVHTVLDEVLDGVPPGESTGKPPPKLPADAGGSRQLIEHATRPSMLSAHASSLFGAEGYRVGGLHLDRAFTGLLNHGQLTALTLHAELLDARVTHQSSSGTSTTGKTVHSALADSAATRTQAAGTGVKASGSGQVWSTAAGLPLPGEAGRAATELTVKGPALEYKEAEPLKIGGKTEETEHESSGPTYLVTGDVRWKVTPEYRGKAPEHWTRPRSARGRGAVVFRTDAAGLRALGLDPPPEQETPAPAPAGEEPSAEPEEEFHDAVAYQDEESARRAWEAVRDRWAGWTDRGKQSTADAVNARRIAAAAGLRFDPSSPEDRHVLALLARILRDEGEPVATEYAEGLKRYGGEDMFVRELSGS</sequence>
<organism evidence="5 6">
    <name type="scientific">Amycolatopsis samaneae</name>
    <dbReference type="NCBI Taxonomy" id="664691"/>
    <lineage>
        <taxon>Bacteria</taxon>
        <taxon>Bacillati</taxon>
        <taxon>Actinomycetota</taxon>
        <taxon>Actinomycetes</taxon>
        <taxon>Pseudonocardiales</taxon>
        <taxon>Pseudonocardiaceae</taxon>
        <taxon>Amycolatopsis</taxon>
    </lineage>
</organism>
<evidence type="ECO:0000256" key="1">
    <source>
        <dbReference type="SAM" id="Coils"/>
    </source>
</evidence>
<feature type="region of interest" description="Disordered" evidence="2">
    <location>
        <begin position="1500"/>
        <end position="1520"/>
    </location>
</feature>
<evidence type="ECO:0000259" key="4">
    <source>
        <dbReference type="Pfam" id="PF25547"/>
    </source>
</evidence>
<keyword evidence="3" id="KW-0812">Transmembrane</keyword>
<dbReference type="SUPFAM" id="SSF55486">
    <property type="entry name" value="Metalloproteases ('zincins'), catalytic domain"/>
    <property type="match status" value="1"/>
</dbReference>
<feature type="region of interest" description="Disordered" evidence="2">
    <location>
        <begin position="3997"/>
        <end position="4027"/>
    </location>
</feature>
<feature type="compositionally biased region" description="Low complexity" evidence="2">
    <location>
        <begin position="2469"/>
        <end position="2485"/>
    </location>
</feature>
<feature type="transmembrane region" description="Helical" evidence="3">
    <location>
        <begin position="157"/>
        <end position="179"/>
    </location>
</feature>
<feature type="region of interest" description="Disordered" evidence="2">
    <location>
        <begin position="456"/>
        <end position="552"/>
    </location>
</feature>
<dbReference type="EMBL" id="JBHUKU010000014">
    <property type="protein sequence ID" value="MFD2461847.1"/>
    <property type="molecule type" value="Genomic_DNA"/>
</dbReference>
<evidence type="ECO:0000256" key="2">
    <source>
        <dbReference type="SAM" id="MobiDB-lite"/>
    </source>
</evidence>
<feature type="domain" description="Outer membrane channel protein CpnT-like N-terminal" evidence="4">
    <location>
        <begin position="15"/>
        <end position="139"/>
    </location>
</feature>
<feature type="compositionally biased region" description="Pro residues" evidence="2">
    <location>
        <begin position="4002"/>
        <end position="4013"/>
    </location>
</feature>
<feature type="coiled-coil region" evidence="1">
    <location>
        <begin position="765"/>
        <end position="802"/>
    </location>
</feature>
<name>A0ABW5GLT9_9PSEU</name>
<feature type="region of interest" description="Disordered" evidence="2">
    <location>
        <begin position="1890"/>
        <end position="1926"/>
    </location>
</feature>
<accession>A0ABW5GLT9</accession>
<dbReference type="Proteomes" id="UP001597419">
    <property type="component" value="Unassembled WGS sequence"/>
</dbReference>
<dbReference type="RefSeq" id="WP_345390831.1">
    <property type="nucleotide sequence ID" value="NZ_BAABHG010000004.1"/>
</dbReference>
<feature type="compositionally biased region" description="Low complexity" evidence="2">
    <location>
        <begin position="2606"/>
        <end position="2616"/>
    </location>
</feature>
<feature type="region of interest" description="Disordered" evidence="2">
    <location>
        <begin position="805"/>
        <end position="998"/>
    </location>
</feature>
<gene>
    <name evidence="5" type="ORF">ACFSYJ_24785</name>
</gene>
<dbReference type="Pfam" id="PF25547">
    <property type="entry name" value="WXG100_2"/>
    <property type="match status" value="1"/>
</dbReference>
<evidence type="ECO:0000313" key="5">
    <source>
        <dbReference type="EMBL" id="MFD2461847.1"/>
    </source>
</evidence>
<feature type="compositionally biased region" description="Basic and acidic residues" evidence="2">
    <location>
        <begin position="822"/>
        <end position="838"/>
    </location>
</feature>
<reference evidence="6" key="1">
    <citation type="journal article" date="2019" name="Int. J. Syst. Evol. Microbiol.">
        <title>The Global Catalogue of Microorganisms (GCM) 10K type strain sequencing project: providing services to taxonomists for standard genome sequencing and annotation.</title>
        <authorList>
            <consortium name="The Broad Institute Genomics Platform"/>
            <consortium name="The Broad Institute Genome Sequencing Center for Infectious Disease"/>
            <person name="Wu L."/>
            <person name="Ma J."/>
        </authorList>
    </citation>
    <scope>NUCLEOTIDE SEQUENCE [LARGE SCALE GENOMIC DNA]</scope>
    <source>
        <strain evidence="6">CGMCC 4.7643</strain>
    </source>
</reference>
<feature type="region of interest" description="Disordered" evidence="2">
    <location>
        <begin position="2288"/>
        <end position="2315"/>
    </location>
</feature>
<feature type="region of interest" description="Disordered" evidence="2">
    <location>
        <begin position="2418"/>
        <end position="2485"/>
    </location>
</feature>
<keyword evidence="3" id="KW-0472">Membrane</keyword>
<evidence type="ECO:0000256" key="3">
    <source>
        <dbReference type="SAM" id="Phobius"/>
    </source>
</evidence>
<feature type="region of interest" description="Disordered" evidence="2">
    <location>
        <begin position="3776"/>
        <end position="3795"/>
    </location>
</feature>
<keyword evidence="1" id="KW-0175">Coiled coil</keyword>
<feature type="compositionally biased region" description="Basic and acidic residues" evidence="2">
    <location>
        <begin position="540"/>
        <end position="552"/>
    </location>
</feature>
<feature type="transmembrane region" description="Helical" evidence="3">
    <location>
        <begin position="116"/>
        <end position="145"/>
    </location>
</feature>
<proteinExistence type="predicted"/>
<feature type="region of interest" description="Disordered" evidence="2">
    <location>
        <begin position="2585"/>
        <end position="2616"/>
    </location>
</feature>
<comment type="caution">
    <text evidence="5">The sequence shown here is derived from an EMBL/GenBank/DDBJ whole genome shotgun (WGS) entry which is preliminary data.</text>
</comment>
<feature type="compositionally biased region" description="Polar residues" evidence="2">
    <location>
        <begin position="1890"/>
        <end position="1915"/>
    </location>
</feature>
<protein>
    <recommendedName>
        <fullName evidence="4">Outer membrane channel protein CpnT-like N-terminal domain-containing protein</fullName>
    </recommendedName>
</protein>
<evidence type="ECO:0000313" key="6">
    <source>
        <dbReference type="Proteomes" id="UP001597419"/>
    </source>
</evidence>
<feature type="compositionally biased region" description="Basic and acidic residues" evidence="2">
    <location>
        <begin position="904"/>
        <end position="922"/>
    </location>
</feature>
<keyword evidence="6" id="KW-1185">Reference proteome</keyword>
<feature type="compositionally biased region" description="Basic and acidic residues" evidence="2">
    <location>
        <begin position="873"/>
        <end position="896"/>
    </location>
</feature>